<accession>A0A3N0XXX5</accession>
<dbReference type="AlphaFoldDB" id="A0A3N0XXX5"/>
<dbReference type="EMBL" id="RJVU01057857">
    <property type="protein sequence ID" value="ROK15678.1"/>
    <property type="molecule type" value="Genomic_DNA"/>
</dbReference>
<reference evidence="1 2" key="1">
    <citation type="submission" date="2018-10" db="EMBL/GenBank/DDBJ databases">
        <title>Genome assembly for a Yunnan-Guizhou Plateau 3E fish, Anabarilius grahami (Regan), and its evolutionary and genetic applications.</title>
        <authorList>
            <person name="Jiang W."/>
        </authorList>
    </citation>
    <scope>NUCLEOTIDE SEQUENCE [LARGE SCALE GENOMIC DNA]</scope>
    <source>
        <strain evidence="1">AG-KIZ</strain>
        <tissue evidence="1">Muscle</tissue>
    </source>
</reference>
<organism evidence="1 2">
    <name type="scientific">Anabarilius grahami</name>
    <name type="common">Kanglang fish</name>
    <name type="synonym">Barilius grahami</name>
    <dbReference type="NCBI Taxonomy" id="495550"/>
    <lineage>
        <taxon>Eukaryota</taxon>
        <taxon>Metazoa</taxon>
        <taxon>Chordata</taxon>
        <taxon>Craniata</taxon>
        <taxon>Vertebrata</taxon>
        <taxon>Euteleostomi</taxon>
        <taxon>Actinopterygii</taxon>
        <taxon>Neopterygii</taxon>
        <taxon>Teleostei</taxon>
        <taxon>Ostariophysi</taxon>
        <taxon>Cypriniformes</taxon>
        <taxon>Xenocyprididae</taxon>
        <taxon>Xenocypridinae</taxon>
        <taxon>Xenocypridinae incertae sedis</taxon>
        <taxon>Anabarilius</taxon>
    </lineage>
</organism>
<dbReference type="Proteomes" id="UP000281406">
    <property type="component" value="Unassembled WGS sequence"/>
</dbReference>
<protein>
    <submittedName>
        <fullName evidence="1">Uncharacterized protein</fullName>
    </submittedName>
</protein>
<gene>
    <name evidence="1" type="ORF">DPX16_9982</name>
</gene>
<name>A0A3N0XXX5_ANAGA</name>
<sequence>MKLGRSNSPYNTPMYGAACGPVKGQQLEDRGEGGGGCLTQGPGSEYFCRQRKFWPISLCPPSYEKLSVRVFKVVSQYVLFSPEQVVINFSPSLQHTTELWPVSTLNMGA</sequence>
<evidence type="ECO:0000313" key="2">
    <source>
        <dbReference type="Proteomes" id="UP000281406"/>
    </source>
</evidence>
<proteinExistence type="predicted"/>
<evidence type="ECO:0000313" key="1">
    <source>
        <dbReference type="EMBL" id="ROK15678.1"/>
    </source>
</evidence>
<keyword evidence="2" id="KW-1185">Reference proteome</keyword>
<comment type="caution">
    <text evidence="1">The sequence shown here is derived from an EMBL/GenBank/DDBJ whole genome shotgun (WGS) entry which is preliminary data.</text>
</comment>